<evidence type="ECO:0000313" key="15">
    <source>
        <dbReference type="Proteomes" id="UP000318704"/>
    </source>
</evidence>
<dbReference type="Pfam" id="PF00133">
    <property type="entry name" value="tRNA-synt_1"/>
    <property type="match status" value="2"/>
</dbReference>
<dbReference type="Pfam" id="PF13603">
    <property type="entry name" value="tRNA-synt_1_2"/>
    <property type="match status" value="1"/>
</dbReference>
<feature type="short sequence motif" description="'KMSKS' region" evidence="9">
    <location>
        <begin position="742"/>
        <end position="746"/>
    </location>
</feature>
<dbReference type="SUPFAM" id="SSF47323">
    <property type="entry name" value="Anticodon-binding domain of a subclass of class I aminoacyl-tRNA synthetases"/>
    <property type="match status" value="1"/>
</dbReference>
<evidence type="ECO:0000256" key="10">
    <source>
        <dbReference type="RuleBase" id="RU363035"/>
    </source>
</evidence>
<evidence type="ECO:0000259" key="12">
    <source>
        <dbReference type="Pfam" id="PF08264"/>
    </source>
</evidence>
<comment type="subcellular location">
    <subcellularLocation>
        <location evidence="9">Cytoplasm</location>
    </subcellularLocation>
</comment>
<dbReference type="PRINTS" id="PR00985">
    <property type="entry name" value="TRNASYNTHLEU"/>
</dbReference>
<keyword evidence="4 9" id="KW-0547">Nucleotide-binding</keyword>
<dbReference type="FunFam" id="1.10.730.10:FF:000011">
    <property type="entry name" value="Leucine--tRNA ligase chloroplastic/mitochondrial"/>
    <property type="match status" value="1"/>
</dbReference>
<dbReference type="Gene3D" id="3.90.740.10">
    <property type="entry name" value="Valyl/Leucyl/Isoleucyl-tRNA synthetase, editing domain"/>
    <property type="match status" value="1"/>
</dbReference>
<dbReference type="InterPro" id="IPR013155">
    <property type="entry name" value="M/V/L/I-tRNA-synth_anticd-bd"/>
</dbReference>
<keyword evidence="7 9" id="KW-0030">Aminoacyl-tRNA synthetase</keyword>
<keyword evidence="2 9" id="KW-0963">Cytoplasm</keyword>
<evidence type="ECO:0000259" key="11">
    <source>
        <dbReference type="Pfam" id="PF00133"/>
    </source>
</evidence>
<keyword evidence="6 9" id="KW-0648">Protein biosynthesis</keyword>
<proteinExistence type="inferred from homology"/>
<dbReference type="NCBIfam" id="TIGR00396">
    <property type="entry name" value="leuS_bact"/>
    <property type="match status" value="1"/>
</dbReference>
<feature type="domain" description="Methionyl/Valyl/Leucyl/Isoleucyl-tRNA synthetase anticodon-binding" evidence="12">
    <location>
        <begin position="824"/>
        <end position="935"/>
    </location>
</feature>
<dbReference type="PROSITE" id="PS00178">
    <property type="entry name" value="AA_TRNA_LIGASE_I"/>
    <property type="match status" value="1"/>
</dbReference>
<dbReference type="GO" id="GO:0005829">
    <property type="term" value="C:cytosol"/>
    <property type="evidence" value="ECO:0007669"/>
    <property type="project" value="TreeGrafter"/>
</dbReference>
<evidence type="ECO:0000256" key="3">
    <source>
        <dbReference type="ARBA" id="ARBA00022598"/>
    </source>
</evidence>
<dbReference type="GO" id="GO:0002161">
    <property type="term" value="F:aminoacyl-tRNA deacylase activity"/>
    <property type="evidence" value="ECO:0007669"/>
    <property type="project" value="InterPro"/>
</dbReference>
<dbReference type="InterPro" id="IPR002300">
    <property type="entry name" value="aa-tRNA-synth_Ia"/>
</dbReference>
<dbReference type="Proteomes" id="UP000318704">
    <property type="component" value="Chromosome"/>
</dbReference>
<feature type="domain" description="Leucyl-tRNA synthetase editing" evidence="13">
    <location>
        <begin position="268"/>
        <end position="491"/>
    </location>
</feature>
<name>A0A517W3K3_9PLAN</name>
<feature type="domain" description="Aminoacyl-tRNA synthetase class Ia" evidence="11">
    <location>
        <begin position="12"/>
        <end position="146"/>
    </location>
</feature>
<dbReference type="InterPro" id="IPR001412">
    <property type="entry name" value="aa-tRNA-synth_I_CS"/>
</dbReference>
<dbReference type="FunFam" id="3.40.50.620:FF:000056">
    <property type="entry name" value="Leucine--tRNA ligase"/>
    <property type="match status" value="1"/>
</dbReference>
<feature type="binding site" evidence="9">
    <location>
        <position position="745"/>
    </location>
    <ligand>
        <name>ATP</name>
        <dbReference type="ChEBI" id="CHEBI:30616"/>
    </ligand>
</feature>
<dbReference type="InterPro" id="IPR025709">
    <property type="entry name" value="Leu_tRNA-synth_edit"/>
</dbReference>
<dbReference type="InterPro" id="IPR014729">
    <property type="entry name" value="Rossmann-like_a/b/a_fold"/>
</dbReference>
<dbReference type="InterPro" id="IPR009080">
    <property type="entry name" value="tRNAsynth_Ia_anticodon-bd"/>
</dbReference>
<sequence length="974" mass="110502">MPRYDAKRIETKWQEYWDQKETFKAGDFVEGKDKLYVLDMFPYPSGDGLHVGHPEGYTATDIVCRHARMQGKQVLHPMGWDAFGLPAEQHAIKTGTNPRVTTQKNIDTFRRQLKMLGFSYDWSREFSTTDPDYFRWTQWIFLQLFESWFDGECEWTGPDGKKRVGRARPISELPIPDKVKSEGEEAVRHYQNRQRLAYQHEAPVNWCPALGTVLANEEIIDGKSERGGHPVERIPLRQWMLRITRYGDRLIDGLEGLDWSESIKSLQKNWIGRSEGAEVDFFVGAEHESDSLDQAFKIWNASRGASGFPEEPDADVLRIYTTRPDTLYGATYMVLAPEHPFVDRLTTADQKQAVETYRHQAALKSDLDRTDLAKEKTGVFTGSYAVNPVNGAQIPIWIADYVLISYGTGAIMAVPAHDLRDWEFAVEFNLPIIPVVEPPAGYEPSKEESALEADIEGAKRTPFSGLGTAIHSGEFDGMKTAEFKKKITANLVDQGLGKGAVNYRLRDWLFSRQHFWGEPFPIWHELDAEGKITGLMRPDPEESLPVELPELKEYKPAGTPDPPLSAAPDEWLFKTDSDGTRLYREVNSMPQWAGSCWYYLRFADPKNNEHFVDPENEKNWLPVDLYIGGGEHAVLHLLYARFWHQVLFDRGHVTCAEPFQKLVNQGMILGDVELTGFQTADGDWVSSKAVEESDESETKWIEKTTKDPIIAVKLQSDQVQKQGEDFTLVEDPTIYVSSRAYKMSKSRGNVINPDFVVEQYGADALRMYEMFMGPLEATKPWSMSGVDGVSRFLGRVWRLMVEERAEAVTLSDVVSDDKPSEDQLRILHKTIKAVTEDIQKLSFNTAISRMMEFTNAMGQEKVRSKAVLSDFVLILSPFAPHIAEELWSVLGHTDSLAYQPWPNYDESLLQESVVEIPVQVNGKLRAKISIAVDADQATMQQAAEQDETVVRFLEGKTVVKTIVVPGRMVNFVVK</sequence>
<dbReference type="KEGG" id="gaw:V144x_53490"/>
<organism evidence="14 15">
    <name type="scientific">Gimesia aquarii</name>
    <dbReference type="NCBI Taxonomy" id="2527964"/>
    <lineage>
        <taxon>Bacteria</taxon>
        <taxon>Pseudomonadati</taxon>
        <taxon>Planctomycetota</taxon>
        <taxon>Planctomycetia</taxon>
        <taxon>Planctomycetales</taxon>
        <taxon>Planctomycetaceae</taxon>
        <taxon>Gimesia</taxon>
    </lineage>
</organism>
<dbReference type="Pfam" id="PF08264">
    <property type="entry name" value="Anticodon_1"/>
    <property type="match status" value="1"/>
</dbReference>
<keyword evidence="3 9" id="KW-0436">Ligase</keyword>
<protein>
    <recommendedName>
        <fullName evidence="9">Leucine--tRNA ligase</fullName>
        <ecNumber evidence="9">6.1.1.4</ecNumber>
    </recommendedName>
    <alternativeName>
        <fullName evidence="9">Leucyl-tRNA synthetase</fullName>
        <shortName evidence="9">LeuRS</shortName>
    </alternativeName>
</protein>
<reference evidence="14 15" key="1">
    <citation type="submission" date="2019-03" db="EMBL/GenBank/DDBJ databases">
        <title>Deep-cultivation of Planctomycetes and their phenomic and genomic characterization uncovers novel biology.</title>
        <authorList>
            <person name="Wiegand S."/>
            <person name="Jogler M."/>
            <person name="Boedeker C."/>
            <person name="Pinto D."/>
            <person name="Vollmers J."/>
            <person name="Rivas-Marin E."/>
            <person name="Kohn T."/>
            <person name="Peeters S.H."/>
            <person name="Heuer A."/>
            <person name="Rast P."/>
            <person name="Oberbeckmann S."/>
            <person name="Bunk B."/>
            <person name="Jeske O."/>
            <person name="Meyerdierks A."/>
            <person name="Storesund J.E."/>
            <person name="Kallscheuer N."/>
            <person name="Luecker S."/>
            <person name="Lage O.M."/>
            <person name="Pohl T."/>
            <person name="Merkel B.J."/>
            <person name="Hornburger P."/>
            <person name="Mueller R.-W."/>
            <person name="Bruemmer F."/>
            <person name="Labrenz M."/>
            <person name="Spormann A.M."/>
            <person name="Op den Camp H."/>
            <person name="Overmann J."/>
            <person name="Amann R."/>
            <person name="Jetten M.S.M."/>
            <person name="Mascher T."/>
            <person name="Medema M.H."/>
            <person name="Devos D.P."/>
            <person name="Kaster A.-K."/>
            <person name="Ovreas L."/>
            <person name="Rohde M."/>
            <person name="Galperin M.Y."/>
            <person name="Jogler C."/>
        </authorList>
    </citation>
    <scope>NUCLEOTIDE SEQUENCE [LARGE SCALE GENOMIC DNA]</scope>
    <source>
        <strain evidence="14 15">V144</strain>
    </source>
</reference>
<gene>
    <name evidence="9 14" type="primary">leuS</name>
    <name evidence="14" type="ORF">V144x_53490</name>
</gene>
<feature type="domain" description="Aminoacyl-tRNA synthetase class Ia" evidence="11">
    <location>
        <begin position="736"/>
        <end position="768"/>
    </location>
</feature>
<evidence type="ECO:0000256" key="5">
    <source>
        <dbReference type="ARBA" id="ARBA00022840"/>
    </source>
</evidence>
<dbReference type="Gene3D" id="1.10.730.10">
    <property type="entry name" value="Isoleucyl-tRNA Synthetase, Domain 1"/>
    <property type="match status" value="1"/>
</dbReference>
<keyword evidence="5 9" id="KW-0067">ATP-binding</keyword>
<dbReference type="FunFam" id="3.40.50.620:FF:000060">
    <property type="entry name" value="Leucine--tRNA ligase"/>
    <property type="match status" value="1"/>
</dbReference>
<evidence type="ECO:0000256" key="1">
    <source>
        <dbReference type="ARBA" id="ARBA00005594"/>
    </source>
</evidence>
<dbReference type="Gene3D" id="3.40.50.620">
    <property type="entry name" value="HUPs"/>
    <property type="match status" value="3"/>
</dbReference>
<evidence type="ECO:0000256" key="7">
    <source>
        <dbReference type="ARBA" id="ARBA00023146"/>
    </source>
</evidence>
<comment type="similarity">
    <text evidence="1 9 10">Belongs to the class-I aminoacyl-tRNA synthetase family.</text>
</comment>
<accession>A0A517W3K3</accession>
<dbReference type="SUPFAM" id="SSF52374">
    <property type="entry name" value="Nucleotidylyl transferase"/>
    <property type="match status" value="1"/>
</dbReference>
<dbReference type="EC" id="6.1.1.4" evidence="9"/>
<evidence type="ECO:0000259" key="13">
    <source>
        <dbReference type="Pfam" id="PF13603"/>
    </source>
</evidence>
<evidence type="ECO:0000313" key="14">
    <source>
        <dbReference type="EMBL" id="QDT99836.1"/>
    </source>
</evidence>
<dbReference type="PANTHER" id="PTHR43740">
    <property type="entry name" value="LEUCYL-TRNA SYNTHETASE"/>
    <property type="match status" value="1"/>
</dbReference>
<dbReference type="GO" id="GO:0006429">
    <property type="term" value="P:leucyl-tRNA aminoacylation"/>
    <property type="evidence" value="ECO:0007669"/>
    <property type="project" value="UniProtKB-UniRule"/>
</dbReference>
<evidence type="ECO:0000256" key="2">
    <source>
        <dbReference type="ARBA" id="ARBA00022490"/>
    </source>
</evidence>
<evidence type="ECO:0000256" key="4">
    <source>
        <dbReference type="ARBA" id="ARBA00022741"/>
    </source>
</evidence>
<dbReference type="RefSeq" id="WP_144989699.1">
    <property type="nucleotide sequence ID" value="NZ_CP037920.1"/>
</dbReference>
<dbReference type="AlphaFoldDB" id="A0A517W3K3"/>
<dbReference type="GO" id="GO:0005524">
    <property type="term" value="F:ATP binding"/>
    <property type="evidence" value="ECO:0007669"/>
    <property type="project" value="UniProtKB-UniRule"/>
</dbReference>
<dbReference type="SUPFAM" id="SSF50677">
    <property type="entry name" value="ValRS/IleRS/LeuRS editing domain"/>
    <property type="match status" value="1"/>
</dbReference>
<dbReference type="PANTHER" id="PTHR43740:SF2">
    <property type="entry name" value="LEUCINE--TRNA LIGASE, MITOCHONDRIAL"/>
    <property type="match status" value="1"/>
</dbReference>
<evidence type="ECO:0000256" key="9">
    <source>
        <dbReference type="HAMAP-Rule" id="MF_00049"/>
    </source>
</evidence>
<dbReference type="EMBL" id="CP037920">
    <property type="protein sequence ID" value="QDT99836.1"/>
    <property type="molecule type" value="Genomic_DNA"/>
</dbReference>
<dbReference type="HAMAP" id="MF_00049_B">
    <property type="entry name" value="Leu_tRNA_synth_B"/>
    <property type="match status" value="1"/>
</dbReference>
<dbReference type="InterPro" id="IPR002302">
    <property type="entry name" value="Leu-tRNA-ligase"/>
</dbReference>
<dbReference type="CDD" id="cd07958">
    <property type="entry name" value="Anticodon_Ia_Leu_BEm"/>
    <property type="match status" value="1"/>
</dbReference>
<comment type="caution">
    <text evidence="9">Lacks conserved residue(s) required for the propagation of feature annotation.</text>
</comment>
<dbReference type="GO" id="GO:0004823">
    <property type="term" value="F:leucine-tRNA ligase activity"/>
    <property type="evidence" value="ECO:0007669"/>
    <property type="project" value="UniProtKB-UniRule"/>
</dbReference>
<evidence type="ECO:0000256" key="8">
    <source>
        <dbReference type="ARBA" id="ARBA00047469"/>
    </source>
</evidence>
<comment type="catalytic activity">
    <reaction evidence="8 9">
        <text>tRNA(Leu) + L-leucine + ATP = L-leucyl-tRNA(Leu) + AMP + diphosphate</text>
        <dbReference type="Rhea" id="RHEA:11688"/>
        <dbReference type="Rhea" id="RHEA-COMP:9613"/>
        <dbReference type="Rhea" id="RHEA-COMP:9622"/>
        <dbReference type="ChEBI" id="CHEBI:30616"/>
        <dbReference type="ChEBI" id="CHEBI:33019"/>
        <dbReference type="ChEBI" id="CHEBI:57427"/>
        <dbReference type="ChEBI" id="CHEBI:78442"/>
        <dbReference type="ChEBI" id="CHEBI:78494"/>
        <dbReference type="ChEBI" id="CHEBI:456215"/>
        <dbReference type="EC" id="6.1.1.4"/>
    </reaction>
</comment>
<evidence type="ECO:0000256" key="6">
    <source>
        <dbReference type="ARBA" id="ARBA00022917"/>
    </source>
</evidence>
<dbReference type="InterPro" id="IPR009008">
    <property type="entry name" value="Val/Leu/Ile-tRNA-synth_edit"/>
</dbReference>